<reference evidence="2" key="1">
    <citation type="submission" date="2021-09" db="EMBL/GenBank/DDBJ databases">
        <title>A high-quality genome of the endoparasitic fungus Hirsutella rhossiliensis with a comparison of Hirsutella genomes reveals transposable elements contributing to genome size variation.</title>
        <authorList>
            <person name="Lin R."/>
            <person name="Jiao Y."/>
            <person name="Sun X."/>
            <person name="Ling J."/>
            <person name="Xie B."/>
            <person name="Cheng X."/>
        </authorList>
    </citation>
    <scope>NUCLEOTIDE SEQUENCE</scope>
    <source>
        <strain evidence="2">HR02</strain>
    </source>
</reference>
<comment type="caution">
    <text evidence="2">The sequence shown here is derived from an EMBL/GenBank/DDBJ whole genome shotgun (WGS) entry which is preliminary data.</text>
</comment>
<protein>
    <recommendedName>
        <fullName evidence="4">Chromo domain-containing protein</fullName>
    </recommendedName>
</protein>
<dbReference type="GeneID" id="68350508"/>
<feature type="region of interest" description="Disordered" evidence="1">
    <location>
        <begin position="53"/>
        <end position="121"/>
    </location>
</feature>
<dbReference type="OrthoDB" id="5154166at2759"/>
<evidence type="ECO:0000313" key="2">
    <source>
        <dbReference type="EMBL" id="KAH0968737.1"/>
    </source>
</evidence>
<keyword evidence="3" id="KW-1185">Reference proteome</keyword>
<feature type="compositionally biased region" description="Polar residues" evidence="1">
    <location>
        <begin position="104"/>
        <end position="121"/>
    </location>
</feature>
<proteinExistence type="predicted"/>
<gene>
    <name evidence="2" type="ORF">HRG_01379</name>
</gene>
<dbReference type="RefSeq" id="XP_044726250.1">
    <property type="nucleotide sequence ID" value="XM_044859850.1"/>
</dbReference>
<evidence type="ECO:0008006" key="4">
    <source>
        <dbReference type="Google" id="ProtNLM"/>
    </source>
</evidence>
<evidence type="ECO:0000256" key="1">
    <source>
        <dbReference type="SAM" id="MobiDB-lite"/>
    </source>
</evidence>
<name>A0A9P8N908_9HYPO</name>
<feature type="compositionally biased region" description="Polar residues" evidence="1">
    <location>
        <begin position="76"/>
        <end position="89"/>
    </location>
</feature>
<evidence type="ECO:0000313" key="3">
    <source>
        <dbReference type="Proteomes" id="UP000824596"/>
    </source>
</evidence>
<dbReference type="EMBL" id="JAIZPD010000001">
    <property type="protein sequence ID" value="KAH0968737.1"/>
    <property type="molecule type" value="Genomic_DNA"/>
</dbReference>
<accession>A0A9P8N908</accession>
<organism evidence="2 3">
    <name type="scientific">Hirsutella rhossiliensis</name>
    <dbReference type="NCBI Taxonomy" id="111463"/>
    <lineage>
        <taxon>Eukaryota</taxon>
        <taxon>Fungi</taxon>
        <taxon>Dikarya</taxon>
        <taxon>Ascomycota</taxon>
        <taxon>Pezizomycotina</taxon>
        <taxon>Sordariomycetes</taxon>
        <taxon>Hypocreomycetidae</taxon>
        <taxon>Hypocreales</taxon>
        <taxon>Ophiocordycipitaceae</taxon>
        <taxon>Hirsutella</taxon>
    </lineage>
</organism>
<sequence>MNVRFHEPFDANAYRILKEKSAKGKAGRATERFFVGPHGTGCGTTFSAKYTDMVNGGGESSNTDPQRVSEVPTPSPSTITVQTEANSTSKDAEIITSDFEEQTPEVSWTGPSTIRATSDGSFSSKTNLEISGSASDEDVHDSIEVAPPPDFRDYAAYIRAADDADGETPPGEWEALRIIGEERISGKLHYMIEWKPSLVSEDDAGNATQLIRE</sequence>
<dbReference type="Proteomes" id="UP000824596">
    <property type="component" value="Unassembled WGS sequence"/>
</dbReference>
<dbReference type="AlphaFoldDB" id="A0A9P8N908"/>